<keyword evidence="3" id="KW-1185">Reference proteome</keyword>
<evidence type="ECO:0000313" key="2">
    <source>
        <dbReference type="EMBL" id="CUS04623.2"/>
    </source>
</evidence>
<protein>
    <recommendedName>
        <fullName evidence="4">Antitoxin</fullName>
    </recommendedName>
</protein>
<dbReference type="AlphaFoldDB" id="A0A170PI38"/>
<comment type="similarity">
    <text evidence="1">Belongs to the phD/YefM antitoxin family.</text>
</comment>
<dbReference type="KEGG" id="pbf:CFX0092_A2745"/>
<gene>
    <name evidence="2" type="ORF">CFX0092_A2745</name>
</gene>
<proteinExistence type="inferred from homology"/>
<organism evidence="2 3">
    <name type="scientific">Candidatus Promineifilum breve</name>
    <dbReference type="NCBI Taxonomy" id="1806508"/>
    <lineage>
        <taxon>Bacteria</taxon>
        <taxon>Bacillati</taxon>
        <taxon>Chloroflexota</taxon>
        <taxon>Ardenticatenia</taxon>
        <taxon>Candidatus Promineifilales</taxon>
        <taxon>Candidatus Promineifilaceae</taxon>
        <taxon>Candidatus Promineifilum</taxon>
    </lineage>
</organism>
<dbReference type="Pfam" id="PF18506">
    <property type="entry name" value="RelB-like"/>
    <property type="match status" value="1"/>
</dbReference>
<reference evidence="2" key="1">
    <citation type="submission" date="2016-01" db="EMBL/GenBank/DDBJ databases">
        <authorList>
            <person name="Mcilroy J.S."/>
            <person name="Karst M S."/>
            <person name="Albertsen M."/>
        </authorList>
    </citation>
    <scope>NUCLEOTIDE SEQUENCE</scope>
    <source>
        <strain evidence="2">Cfx-K</strain>
    </source>
</reference>
<dbReference type="SUPFAM" id="SSF143120">
    <property type="entry name" value="YefM-like"/>
    <property type="match status" value="1"/>
</dbReference>
<sequence length="72" mass="8327">MDTLDILNTAQYVIDKDGRQTAVLLDLESWEALRQLLEELAEDERLGELMAAVQMDEKLELEAAREVYQAFR</sequence>
<dbReference type="InterPro" id="IPR036165">
    <property type="entry name" value="YefM-like_sf"/>
</dbReference>
<dbReference type="InterPro" id="IPR049537">
    <property type="entry name" value="RelB-like"/>
</dbReference>
<dbReference type="Proteomes" id="UP000215027">
    <property type="component" value="Chromosome I"/>
</dbReference>
<accession>A0A170PI38</accession>
<evidence type="ECO:0008006" key="4">
    <source>
        <dbReference type="Google" id="ProtNLM"/>
    </source>
</evidence>
<dbReference type="EMBL" id="LN890655">
    <property type="protein sequence ID" value="CUS04623.2"/>
    <property type="molecule type" value="Genomic_DNA"/>
</dbReference>
<dbReference type="RefSeq" id="WP_162292412.1">
    <property type="nucleotide sequence ID" value="NZ_LN890655.1"/>
</dbReference>
<evidence type="ECO:0000256" key="1">
    <source>
        <dbReference type="ARBA" id="ARBA00009981"/>
    </source>
</evidence>
<name>A0A170PI38_9CHLR</name>
<evidence type="ECO:0000313" key="3">
    <source>
        <dbReference type="Proteomes" id="UP000215027"/>
    </source>
</evidence>